<sequence>MKMPFLRYNAGIVSQLFLYWSLSFTTEYLLNKHPLSADAWQGIRLLALLVTASLVITAGRLFVLDASVRQETAQVMLLVMLILHVLALLLPSVWLFYQWQWDGQCLLQWQGGAFSFSLVVLPAVVFIYSSW</sequence>
<feature type="transmembrane region" description="Helical" evidence="1">
    <location>
        <begin position="109"/>
        <end position="128"/>
    </location>
</feature>
<evidence type="ECO:0000313" key="2">
    <source>
        <dbReference type="EMBL" id="HAG2284786.1"/>
    </source>
</evidence>
<dbReference type="AlphaFoldDB" id="A0A760BDQ4"/>
<keyword evidence="1" id="KW-0812">Transmembrane</keyword>
<feature type="transmembrane region" description="Helical" evidence="1">
    <location>
        <begin position="42"/>
        <end position="63"/>
    </location>
</feature>
<protein>
    <submittedName>
        <fullName evidence="2">Uncharacterized protein</fullName>
    </submittedName>
</protein>
<organism evidence="2">
    <name type="scientific">Salmonella enterica</name>
    <name type="common">Salmonella choleraesuis</name>
    <dbReference type="NCBI Taxonomy" id="28901"/>
    <lineage>
        <taxon>Bacteria</taxon>
        <taxon>Pseudomonadati</taxon>
        <taxon>Pseudomonadota</taxon>
        <taxon>Gammaproteobacteria</taxon>
        <taxon>Enterobacterales</taxon>
        <taxon>Enterobacteriaceae</taxon>
        <taxon>Salmonella</taxon>
    </lineage>
</organism>
<accession>A0A760BDQ4</accession>
<keyword evidence="1" id="KW-0472">Membrane</keyword>
<gene>
    <name evidence="2" type="ORF">G8W61_005184</name>
</gene>
<comment type="caution">
    <text evidence="2">The sequence shown here is derived from an EMBL/GenBank/DDBJ whole genome shotgun (WGS) entry which is preliminary data.</text>
</comment>
<keyword evidence="1" id="KW-1133">Transmembrane helix</keyword>
<proteinExistence type="predicted"/>
<reference evidence="2" key="2">
    <citation type="submission" date="2020-02" db="EMBL/GenBank/DDBJ databases">
        <authorList>
            <consortium name="NCBI Pathogen Detection Project"/>
        </authorList>
    </citation>
    <scope>NUCLEOTIDE SEQUENCE</scope>
    <source>
        <strain evidence="2">MA.CK_94/00001630</strain>
    </source>
</reference>
<reference evidence="2" key="1">
    <citation type="journal article" date="2018" name="Genome Biol.">
        <title>SKESA: strategic k-mer extension for scrupulous assemblies.</title>
        <authorList>
            <person name="Souvorov A."/>
            <person name="Agarwala R."/>
            <person name="Lipman D.J."/>
        </authorList>
    </citation>
    <scope>NUCLEOTIDE SEQUENCE</scope>
    <source>
        <strain evidence="2">MA.CK_94/00001630</strain>
    </source>
</reference>
<feature type="transmembrane region" description="Helical" evidence="1">
    <location>
        <begin position="75"/>
        <end position="97"/>
    </location>
</feature>
<name>A0A760BDQ4_SALER</name>
<evidence type="ECO:0000256" key="1">
    <source>
        <dbReference type="SAM" id="Phobius"/>
    </source>
</evidence>
<dbReference type="EMBL" id="DAAXRP010000030">
    <property type="protein sequence ID" value="HAG2284786.1"/>
    <property type="molecule type" value="Genomic_DNA"/>
</dbReference>